<evidence type="ECO:0000256" key="1">
    <source>
        <dbReference type="SAM" id="Phobius"/>
    </source>
</evidence>
<accession>T1CNL9</accession>
<dbReference type="EMBL" id="BASD01000005">
    <property type="protein sequence ID" value="GAD18374.1"/>
    <property type="molecule type" value="Genomic_DNA"/>
</dbReference>
<dbReference type="STRING" id="1325130.HFN_2302"/>
<organism evidence="2 3">
    <name type="scientific">Helicobacter fennelliae MRY12-0050</name>
    <dbReference type="NCBI Taxonomy" id="1325130"/>
    <lineage>
        <taxon>Bacteria</taxon>
        <taxon>Pseudomonadati</taxon>
        <taxon>Campylobacterota</taxon>
        <taxon>Epsilonproteobacteria</taxon>
        <taxon>Campylobacterales</taxon>
        <taxon>Helicobacteraceae</taxon>
        <taxon>Helicobacter</taxon>
    </lineage>
</organism>
<name>T1CNL9_9HELI</name>
<sequence length="53" mass="6062">MFVLHYGIVLILTKGDFVAPNCILTIFFVISFANFLICCFIKKHTKILDVKGR</sequence>
<keyword evidence="1" id="KW-0812">Transmembrane</keyword>
<gene>
    <name evidence="2" type="ORF">HFN_2302</name>
</gene>
<proteinExistence type="predicted"/>
<reference evidence="2 3" key="1">
    <citation type="journal article" date="2013" name="Genome Announc.">
        <title>Draft Genome Sequence of Helicobacter fennelliae Strain MRY12-0050, Isolated from a Bacteremia Patient.</title>
        <authorList>
            <person name="Rimbara E."/>
            <person name="Matsui M."/>
            <person name="Mori S."/>
            <person name="Suzuki S."/>
            <person name="Suzuki M."/>
            <person name="Kim H."/>
            <person name="Sekizuka T."/>
            <person name="Kuroda M."/>
            <person name="Shibayama K."/>
        </authorList>
    </citation>
    <scope>NUCLEOTIDE SEQUENCE [LARGE SCALE GENOMIC DNA]</scope>
    <source>
        <strain evidence="2 3">MRY12-0050</strain>
    </source>
</reference>
<protein>
    <submittedName>
        <fullName evidence="2">Uncharacterized protein</fullName>
    </submittedName>
</protein>
<keyword evidence="3" id="KW-1185">Reference proteome</keyword>
<comment type="caution">
    <text evidence="2">The sequence shown here is derived from an EMBL/GenBank/DDBJ whole genome shotgun (WGS) entry which is preliminary data.</text>
</comment>
<evidence type="ECO:0000313" key="2">
    <source>
        <dbReference type="EMBL" id="GAD18374.1"/>
    </source>
</evidence>
<feature type="transmembrane region" description="Helical" evidence="1">
    <location>
        <begin position="17"/>
        <end position="41"/>
    </location>
</feature>
<evidence type="ECO:0000313" key="3">
    <source>
        <dbReference type="Proteomes" id="UP000018143"/>
    </source>
</evidence>
<dbReference type="AlphaFoldDB" id="T1CNL9"/>
<keyword evidence="1" id="KW-1133">Transmembrane helix</keyword>
<dbReference type="Proteomes" id="UP000018143">
    <property type="component" value="Unassembled WGS sequence"/>
</dbReference>
<keyword evidence="1" id="KW-0472">Membrane</keyword>